<comment type="subcellular location">
    <subcellularLocation>
        <location evidence="1">Membrane</location>
        <topology evidence="1">Multi-pass membrane protein</topology>
    </subcellularLocation>
</comment>
<sequence length="364" mass="42770">MENRTEYFIDKVGYYIPFIYPYATGIEMIIHTTIVLISYPIYIYIMYQIIKSWKSSEELKSIFYKATIIEGCIDITCHILEYIFILRKFYPPCVRWFVKIQPPVWFFMIVVNLKEYMLIVQLYYTAFISFVRWITLHYPIQGYLILENCFWCFNGAGLLIGCFVLLQFEVSKYPYKLDTDIMPYSDNQDIGFIGFDVLISFHQPMFLIVSILSAIFTIPALITNIFTLIKIEKLKKSVTDVSDTKGIKRKSQKRMVMYVLIMSMNQFIFMGSRIVIFINPKIGGFDKSVLMMFYGLRPYIMHFVCLTSPYALLILNKTIRQKVIKSLGSLPFLKVLKHKSTLKITVSKVVSKTLFVTRKKNSNW</sequence>
<dbReference type="Pfam" id="PF02118">
    <property type="entry name" value="Srg"/>
    <property type="match status" value="1"/>
</dbReference>
<evidence type="ECO:0000256" key="2">
    <source>
        <dbReference type="ARBA" id="ARBA00005692"/>
    </source>
</evidence>
<feature type="transmembrane region" description="Helical" evidence="6">
    <location>
        <begin position="205"/>
        <end position="229"/>
    </location>
</feature>
<proteinExistence type="inferred from homology"/>
<keyword evidence="3 6" id="KW-0812">Transmembrane</keyword>
<evidence type="ECO:0000256" key="1">
    <source>
        <dbReference type="ARBA" id="ARBA00004141"/>
    </source>
</evidence>
<dbReference type="PANTHER" id="PTHR31627">
    <property type="entry name" value="SERPENTINE RECEPTOR CLASS GAMMA-RELATED"/>
    <property type="match status" value="1"/>
</dbReference>
<feature type="transmembrane region" description="Helical" evidence="6">
    <location>
        <begin position="105"/>
        <end position="131"/>
    </location>
</feature>
<dbReference type="AlphaFoldDB" id="A0A0K0FPT9"/>
<reference evidence="7" key="1">
    <citation type="submission" date="2014-07" db="EMBL/GenBank/DDBJ databases">
        <authorList>
            <person name="Martin A.A"/>
            <person name="De Silva N."/>
        </authorList>
    </citation>
    <scope>NUCLEOTIDE SEQUENCE</scope>
</reference>
<dbReference type="GO" id="GO:0016020">
    <property type="term" value="C:membrane"/>
    <property type="evidence" value="ECO:0007669"/>
    <property type="project" value="UniProtKB-SubCell"/>
</dbReference>
<keyword evidence="4 6" id="KW-1133">Transmembrane helix</keyword>
<dbReference type="PANTHER" id="PTHR31627:SF42">
    <property type="entry name" value="G_PROTEIN_RECEP_F1_2 DOMAIN-CONTAINING PROTEIN-RELATED"/>
    <property type="match status" value="1"/>
</dbReference>
<dbReference type="Proteomes" id="UP000035680">
    <property type="component" value="Unassembled WGS sequence"/>
</dbReference>
<evidence type="ECO:0000256" key="6">
    <source>
        <dbReference type="RuleBase" id="RU280813"/>
    </source>
</evidence>
<name>A0A0K0FPT9_STRVS</name>
<protein>
    <recommendedName>
        <fullName evidence="6">Serpentine receptor class gamma</fullName>
    </recommendedName>
</protein>
<comment type="similarity">
    <text evidence="2 6">Belongs to the nematode receptor-like protein srg family.</text>
</comment>
<evidence type="ECO:0000313" key="7">
    <source>
        <dbReference type="Proteomes" id="UP000035680"/>
    </source>
</evidence>
<evidence type="ECO:0000256" key="4">
    <source>
        <dbReference type="ARBA" id="ARBA00022989"/>
    </source>
</evidence>
<evidence type="ECO:0000313" key="8">
    <source>
        <dbReference type="WBParaSite" id="SVE_1123500.1"/>
    </source>
</evidence>
<keyword evidence="5 6" id="KW-0472">Membrane</keyword>
<evidence type="ECO:0000256" key="3">
    <source>
        <dbReference type="ARBA" id="ARBA00022692"/>
    </source>
</evidence>
<organism evidence="7 8">
    <name type="scientific">Strongyloides venezuelensis</name>
    <name type="common">Threadworm</name>
    <dbReference type="NCBI Taxonomy" id="75913"/>
    <lineage>
        <taxon>Eukaryota</taxon>
        <taxon>Metazoa</taxon>
        <taxon>Ecdysozoa</taxon>
        <taxon>Nematoda</taxon>
        <taxon>Chromadorea</taxon>
        <taxon>Rhabditida</taxon>
        <taxon>Tylenchina</taxon>
        <taxon>Panagrolaimomorpha</taxon>
        <taxon>Strongyloidoidea</taxon>
        <taxon>Strongyloididae</taxon>
        <taxon>Strongyloides</taxon>
    </lineage>
</organism>
<evidence type="ECO:0000256" key="5">
    <source>
        <dbReference type="ARBA" id="ARBA00023136"/>
    </source>
</evidence>
<feature type="transmembrane region" description="Helical" evidence="6">
    <location>
        <begin position="28"/>
        <end position="50"/>
    </location>
</feature>
<feature type="transmembrane region" description="Helical" evidence="6">
    <location>
        <begin position="62"/>
        <end position="85"/>
    </location>
</feature>
<dbReference type="InterPro" id="IPR000609">
    <property type="entry name" value="7TM_GPCR_serpentine_rcpt_Srg"/>
</dbReference>
<accession>A0A0K0FPT9</accession>
<dbReference type="InterPro" id="IPR051119">
    <property type="entry name" value="Nematode_SR-like"/>
</dbReference>
<dbReference type="WBParaSite" id="SVE_1123500.1">
    <property type="protein sequence ID" value="SVE_1123500.1"/>
    <property type="gene ID" value="SVE_1123500"/>
</dbReference>
<feature type="transmembrane region" description="Helical" evidence="6">
    <location>
        <begin position="298"/>
        <end position="315"/>
    </location>
</feature>
<feature type="transmembrane region" description="Helical" evidence="6">
    <location>
        <begin position="255"/>
        <end position="278"/>
    </location>
</feature>
<feature type="transmembrane region" description="Helical" evidence="6">
    <location>
        <begin position="143"/>
        <end position="168"/>
    </location>
</feature>
<dbReference type="GO" id="GO:0004888">
    <property type="term" value="F:transmembrane signaling receptor activity"/>
    <property type="evidence" value="ECO:0007669"/>
    <property type="project" value="InterPro"/>
</dbReference>
<dbReference type="GO" id="GO:0007606">
    <property type="term" value="P:sensory perception of chemical stimulus"/>
    <property type="evidence" value="ECO:0007669"/>
    <property type="project" value="UniProtKB-UniRule"/>
</dbReference>
<keyword evidence="7" id="KW-1185">Reference proteome</keyword>
<reference evidence="8" key="2">
    <citation type="submission" date="2015-08" db="UniProtKB">
        <authorList>
            <consortium name="WormBaseParasite"/>
        </authorList>
    </citation>
    <scope>IDENTIFICATION</scope>
</reference>